<name>A0A923IYX1_CLOTT</name>
<feature type="transmembrane region" description="Helical" evidence="1">
    <location>
        <begin position="241"/>
        <end position="259"/>
    </location>
</feature>
<dbReference type="RefSeq" id="WP_035146403.1">
    <property type="nucleotide sequence ID" value="NZ_JAAZWO010000003.1"/>
</dbReference>
<protein>
    <submittedName>
        <fullName evidence="3">CAAX protease family protein</fullName>
    </submittedName>
</protein>
<dbReference type="InterPro" id="IPR003675">
    <property type="entry name" value="Rce1/LyrA-like_dom"/>
</dbReference>
<dbReference type="Proteomes" id="UP000563151">
    <property type="component" value="Unassembled WGS sequence"/>
</dbReference>
<feature type="transmembrane region" description="Helical" evidence="1">
    <location>
        <begin position="80"/>
        <end position="97"/>
    </location>
</feature>
<dbReference type="GO" id="GO:0080120">
    <property type="term" value="P:CAAX-box protein maturation"/>
    <property type="evidence" value="ECO:0007669"/>
    <property type="project" value="UniProtKB-ARBA"/>
</dbReference>
<dbReference type="EMBL" id="JAAZWO010000003">
    <property type="protein sequence ID" value="MBC2396806.1"/>
    <property type="molecule type" value="Genomic_DNA"/>
</dbReference>
<keyword evidence="1" id="KW-0812">Transmembrane</keyword>
<feature type="transmembrane region" description="Helical" evidence="1">
    <location>
        <begin position="53"/>
        <end position="73"/>
    </location>
</feature>
<keyword evidence="1" id="KW-1133">Transmembrane helix</keyword>
<evidence type="ECO:0000259" key="2">
    <source>
        <dbReference type="Pfam" id="PF02517"/>
    </source>
</evidence>
<reference evidence="3 4" key="1">
    <citation type="submission" date="2020-04" db="EMBL/GenBank/DDBJ databases">
        <title>Genomic insights into acetone-butanol-ethanol (ABE) fermentation by sequencing solventogenic clostridia strains.</title>
        <authorList>
            <person name="Brown S."/>
        </authorList>
    </citation>
    <scope>NUCLEOTIDE SEQUENCE [LARGE SCALE GENOMIC DNA]</scope>
    <source>
        <strain evidence="3 4">DJ011</strain>
    </source>
</reference>
<dbReference type="GO" id="GO:0004175">
    <property type="term" value="F:endopeptidase activity"/>
    <property type="evidence" value="ECO:0007669"/>
    <property type="project" value="UniProtKB-ARBA"/>
</dbReference>
<comment type="caution">
    <text evidence="3">The sequence shown here is derived from an EMBL/GenBank/DDBJ whole genome shotgun (WGS) entry which is preliminary data.</text>
</comment>
<evidence type="ECO:0000256" key="1">
    <source>
        <dbReference type="SAM" id="Phobius"/>
    </source>
</evidence>
<dbReference type="GO" id="GO:0006508">
    <property type="term" value="P:proteolysis"/>
    <property type="evidence" value="ECO:0007669"/>
    <property type="project" value="UniProtKB-KW"/>
</dbReference>
<evidence type="ECO:0000313" key="3">
    <source>
        <dbReference type="EMBL" id="MBC2396806.1"/>
    </source>
</evidence>
<dbReference type="Pfam" id="PF02517">
    <property type="entry name" value="Rce1-like"/>
    <property type="match status" value="1"/>
</dbReference>
<accession>A0A923IYX1</accession>
<sequence length="284" mass="31962">MQINSNISSKSESNGKRSAYIFPAVTFIIFIISYILSIKVTQIKNDGMFTYRAWMWTEYLIGIASLIAIAIKFKHIKAEIIFPAIVLTLISSSSLLNRSDIGTTIKETVILFSSFVAACLLSKGDNNIKSSLVESKFKKAIISLILGALISIPLGIINFLYFKNTTGYLSWQNPIISAFLALQPGIVEEIVFRFFIMNVFITILSKYSNKKYTVAISMFLGVVPHSLCHFSELWIINPVNAIVMLVLTSLLFGLPMAYLQYKRDLETAISFHWCIDFIRFLGGF</sequence>
<gene>
    <name evidence="3" type="ORF">HGG79_03290</name>
</gene>
<keyword evidence="3" id="KW-0645">Protease</keyword>
<proteinExistence type="predicted"/>
<dbReference type="AlphaFoldDB" id="A0A923IYX1"/>
<keyword evidence="1" id="KW-0472">Membrane</keyword>
<feature type="transmembrane region" description="Helical" evidence="1">
    <location>
        <begin position="174"/>
        <end position="200"/>
    </location>
</feature>
<feature type="transmembrane region" description="Helical" evidence="1">
    <location>
        <begin position="141"/>
        <end position="162"/>
    </location>
</feature>
<feature type="domain" description="CAAX prenyl protease 2/Lysostaphin resistance protein A-like" evidence="2">
    <location>
        <begin position="174"/>
        <end position="278"/>
    </location>
</feature>
<keyword evidence="3" id="KW-0378">Hydrolase</keyword>
<feature type="transmembrane region" description="Helical" evidence="1">
    <location>
        <begin position="212"/>
        <end position="235"/>
    </location>
</feature>
<organism evidence="3 4">
    <name type="scientific">Clostridium tetanomorphum</name>
    <dbReference type="NCBI Taxonomy" id="1553"/>
    <lineage>
        <taxon>Bacteria</taxon>
        <taxon>Bacillati</taxon>
        <taxon>Bacillota</taxon>
        <taxon>Clostridia</taxon>
        <taxon>Eubacteriales</taxon>
        <taxon>Clostridiaceae</taxon>
        <taxon>Clostridium</taxon>
    </lineage>
</organism>
<evidence type="ECO:0000313" key="4">
    <source>
        <dbReference type="Proteomes" id="UP000563151"/>
    </source>
</evidence>
<keyword evidence="4" id="KW-1185">Reference proteome</keyword>
<feature type="transmembrane region" description="Helical" evidence="1">
    <location>
        <begin position="20"/>
        <end position="41"/>
    </location>
</feature>